<gene>
    <name evidence="3" type="ORF">GC098_05640</name>
</gene>
<sequence>MITLKYGDRIALLREKRGLTQEELSTKIGISRAALSHYETNRREPDYETINKIANFFNVTVDYLLGRTDQPQTVLDHDVREFVEHLDLTDESILKKFSLTVDGRILTPEEAKRFIAFVRAERSLE</sequence>
<dbReference type="InterPro" id="IPR010982">
    <property type="entry name" value="Lambda_DNA-bd_dom_sf"/>
</dbReference>
<name>A0ABX1XQX2_9BACL</name>
<dbReference type="CDD" id="cd00093">
    <property type="entry name" value="HTH_XRE"/>
    <property type="match status" value="1"/>
</dbReference>
<evidence type="ECO:0000259" key="2">
    <source>
        <dbReference type="PROSITE" id="PS50943"/>
    </source>
</evidence>
<dbReference type="SUPFAM" id="SSF47413">
    <property type="entry name" value="lambda repressor-like DNA-binding domains"/>
    <property type="match status" value="1"/>
</dbReference>
<comment type="caution">
    <text evidence="3">The sequence shown here is derived from an EMBL/GenBank/DDBJ whole genome shotgun (WGS) entry which is preliminary data.</text>
</comment>
<reference evidence="3 4" key="1">
    <citation type="submission" date="2019-10" db="EMBL/GenBank/DDBJ databases">
        <title>Description of Paenibacillus terrestris sp. nov.</title>
        <authorList>
            <person name="Carlier A."/>
            <person name="Qi S."/>
        </authorList>
    </citation>
    <scope>NUCLEOTIDE SEQUENCE [LARGE SCALE GENOMIC DNA]</scope>
    <source>
        <strain evidence="3 4">LMG 31458</strain>
    </source>
</reference>
<dbReference type="EMBL" id="WHOA01000032">
    <property type="protein sequence ID" value="NOU70916.1"/>
    <property type="molecule type" value="Genomic_DNA"/>
</dbReference>
<dbReference type="Gene3D" id="1.10.260.40">
    <property type="entry name" value="lambda repressor-like DNA-binding domains"/>
    <property type="match status" value="1"/>
</dbReference>
<dbReference type="PANTHER" id="PTHR46558:SF11">
    <property type="entry name" value="HTH-TYPE TRANSCRIPTIONAL REGULATOR XRE"/>
    <property type="match status" value="1"/>
</dbReference>
<dbReference type="Pfam" id="PF01381">
    <property type="entry name" value="HTH_3"/>
    <property type="match status" value="1"/>
</dbReference>
<protein>
    <submittedName>
        <fullName evidence="3">Helix-turn-helix domain-containing protein</fullName>
    </submittedName>
</protein>
<dbReference type="PANTHER" id="PTHR46558">
    <property type="entry name" value="TRACRIPTIONAL REGULATORY PROTEIN-RELATED-RELATED"/>
    <property type="match status" value="1"/>
</dbReference>
<evidence type="ECO:0000313" key="4">
    <source>
        <dbReference type="Proteomes" id="UP000616779"/>
    </source>
</evidence>
<proteinExistence type="predicted"/>
<dbReference type="InterPro" id="IPR001387">
    <property type="entry name" value="Cro/C1-type_HTH"/>
</dbReference>
<dbReference type="PROSITE" id="PS50943">
    <property type="entry name" value="HTH_CROC1"/>
    <property type="match status" value="1"/>
</dbReference>
<feature type="domain" description="HTH cro/C1-type" evidence="2">
    <location>
        <begin position="10"/>
        <end position="64"/>
    </location>
</feature>
<evidence type="ECO:0000313" key="3">
    <source>
        <dbReference type="EMBL" id="NOU70916.1"/>
    </source>
</evidence>
<evidence type="ECO:0000256" key="1">
    <source>
        <dbReference type="ARBA" id="ARBA00023125"/>
    </source>
</evidence>
<keyword evidence="4" id="KW-1185">Reference proteome</keyword>
<dbReference type="Proteomes" id="UP000616779">
    <property type="component" value="Unassembled WGS sequence"/>
</dbReference>
<organism evidence="3 4">
    <name type="scientific">Paenibacillus phytorum</name>
    <dbReference type="NCBI Taxonomy" id="2654977"/>
    <lineage>
        <taxon>Bacteria</taxon>
        <taxon>Bacillati</taxon>
        <taxon>Bacillota</taxon>
        <taxon>Bacilli</taxon>
        <taxon>Bacillales</taxon>
        <taxon>Paenibacillaceae</taxon>
        <taxon>Paenibacillus</taxon>
    </lineage>
</organism>
<keyword evidence="1" id="KW-0238">DNA-binding</keyword>
<dbReference type="SMART" id="SM00530">
    <property type="entry name" value="HTH_XRE"/>
    <property type="match status" value="1"/>
</dbReference>
<accession>A0ABX1XQX2</accession>